<evidence type="ECO:0008006" key="5">
    <source>
        <dbReference type="Google" id="ProtNLM"/>
    </source>
</evidence>
<protein>
    <recommendedName>
        <fullName evidence="5">Arrestin-like N-terminal domain-containing protein</fullName>
    </recommendedName>
</protein>
<feature type="region of interest" description="Disordered" evidence="1">
    <location>
        <begin position="242"/>
        <end position="285"/>
    </location>
</feature>
<name>A0A197JRW2_9FUNG</name>
<evidence type="ECO:0000313" key="4">
    <source>
        <dbReference type="Proteomes" id="UP000078512"/>
    </source>
</evidence>
<gene>
    <name evidence="3" type="ORF">K457DRAFT_139409</name>
</gene>
<sequence>MRNSHQKDQLTAKKKSLSIHIDTPLIGPHGMPLIYGSTPNHIGSIRGTVRFSSNYDCKGRDIQIIYEAWSESRWTVMENKKVVQHHSRKVLGYQTWSFPLVHTKSHGSTVVRGNYEQDFEALFIKPSPSNPSTSSTRTSCDSTSSSSPTSSSSLSTHSHSFNHLRTPPLSCSSSAASIHSTTSTSSTSSRTNTILPSSSTNPNCTVKYTIRAVLTRPFPSISNVEASQEVWVVHSNGIAPLSNKRDAASPLPPMESSPVEQQSMSSLDGEITTSTSSTTPFMSTPASKIASDWSASSHSSRKVTPMPSTPYGRNQLVVFIYYFCTIILGLGFCKHYSGVVAPSSSTPLTPTGSSPSF</sequence>
<proteinExistence type="predicted"/>
<dbReference type="Proteomes" id="UP000078512">
    <property type="component" value="Unassembled WGS sequence"/>
</dbReference>
<accession>A0A197JRW2</accession>
<evidence type="ECO:0000256" key="1">
    <source>
        <dbReference type="SAM" id="MobiDB-lite"/>
    </source>
</evidence>
<feature type="transmembrane region" description="Helical" evidence="2">
    <location>
        <begin position="316"/>
        <end position="337"/>
    </location>
</feature>
<keyword evidence="2" id="KW-0472">Membrane</keyword>
<organism evidence="3 4">
    <name type="scientific">Linnemannia elongata AG-77</name>
    <dbReference type="NCBI Taxonomy" id="1314771"/>
    <lineage>
        <taxon>Eukaryota</taxon>
        <taxon>Fungi</taxon>
        <taxon>Fungi incertae sedis</taxon>
        <taxon>Mucoromycota</taxon>
        <taxon>Mortierellomycotina</taxon>
        <taxon>Mortierellomycetes</taxon>
        <taxon>Mortierellales</taxon>
        <taxon>Mortierellaceae</taxon>
        <taxon>Linnemannia</taxon>
    </lineage>
</organism>
<keyword evidence="2" id="KW-0812">Transmembrane</keyword>
<feature type="compositionally biased region" description="Low complexity" evidence="1">
    <location>
        <begin position="126"/>
        <end position="159"/>
    </location>
</feature>
<evidence type="ECO:0000313" key="3">
    <source>
        <dbReference type="EMBL" id="OAQ27698.1"/>
    </source>
</evidence>
<dbReference type="EMBL" id="KV442055">
    <property type="protein sequence ID" value="OAQ27698.1"/>
    <property type="molecule type" value="Genomic_DNA"/>
</dbReference>
<feature type="region of interest" description="Disordered" evidence="1">
    <location>
        <begin position="126"/>
        <end position="200"/>
    </location>
</feature>
<evidence type="ECO:0000256" key="2">
    <source>
        <dbReference type="SAM" id="Phobius"/>
    </source>
</evidence>
<reference evidence="3 4" key="1">
    <citation type="submission" date="2016-05" db="EMBL/GenBank/DDBJ databases">
        <title>Genome sequencing reveals origins of a unique bacterial endosymbiosis in the earliest lineages of terrestrial Fungi.</title>
        <authorList>
            <consortium name="DOE Joint Genome Institute"/>
            <person name="Uehling J."/>
            <person name="Gryganskyi A."/>
            <person name="Hameed K."/>
            <person name="Tschaplinski T."/>
            <person name="Misztal P."/>
            <person name="Wu S."/>
            <person name="Desiro A."/>
            <person name="Vande Pol N."/>
            <person name="Du Z.-Y."/>
            <person name="Zienkiewicz A."/>
            <person name="Zienkiewicz K."/>
            <person name="Morin E."/>
            <person name="Tisserant E."/>
            <person name="Splivallo R."/>
            <person name="Hainaut M."/>
            <person name="Henrissat B."/>
            <person name="Ohm R."/>
            <person name="Kuo A."/>
            <person name="Yan J."/>
            <person name="Lipzen A."/>
            <person name="Nolan M."/>
            <person name="Labutti K."/>
            <person name="Barry K."/>
            <person name="Goldstein A."/>
            <person name="Labbe J."/>
            <person name="Schadt C."/>
            <person name="Tuskan G."/>
            <person name="Grigoriev I."/>
            <person name="Martin F."/>
            <person name="Vilgalys R."/>
            <person name="Bonito G."/>
        </authorList>
    </citation>
    <scope>NUCLEOTIDE SEQUENCE [LARGE SCALE GENOMIC DNA]</scope>
    <source>
        <strain evidence="3 4">AG-77</strain>
    </source>
</reference>
<keyword evidence="2" id="KW-1133">Transmembrane helix</keyword>
<dbReference type="AlphaFoldDB" id="A0A197JRW2"/>
<keyword evidence="4" id="KW-1185">Reference proteome</keyword>
<feature type="compositionally biased region" description="Low complexity" evidence="1">
    <location>
        <begin position="170"/>
        <end position="193"/>
    </location>
</feature>
<dbReference type="OrthoDB" id="2435556at2759"/>